<feature type="domain" description="Peptidase S53" evidence="17">
    <location>
        <begin position="210"/>
        <end position="607"/>
    </location>
</feature>
<comment type="catalytic activity">
    <reaction evidence="1">
        <text>Release of an N-terminal tripeptide from a polypeptide.</text>
        <dbReference type="EC" id="3.4.14.10"/>
    </reaction>
</comment>
<dbReference type="Pfam" id="PF00082">
    <property type="entry name" value="Peptidase_S8"/>
    <property type="match status" value="1"/>
</dbReference>
<comment type="subcellular location">
    <subcellularLocation>
        <location evidence="3">Secreted</location>
        <location evidence="3">Extracellular space</location>
    </subcellularLocation>
</comment>
<dbReference type="FunFam" id="3.40.50.200:FF:000015">
    <property type="entry name" value="Tripeptidyl peptidase A"/>
    <property type="match status" value="1"/>
</dbReference>
<dbReference type="GO" id="GO:0046872">
    <property type="term" value="F:metal ion binding"/>
    <property type="evidence" value="ECO:0007669"/>
    <property type="project" value="UniProtKB-UniRule"/>
</dbReference>
<evidence type="ECO:0000256" key="7">
    <source>
        <dbReference type="ARBA" id="ARBA00022723"/>
    </source>
</evidence>
<feature type="active site" description="Charge relay system" evidence="15">
    <location>
        <position position="303"/>
    </location>
</feature>
<evidence type="ECO:0000256" key="16">
    <source>
        <dbReference type="SAM" id="SignalP"/>
    </source>
</evidence>
<name>A0A423W970_CYTCH</name>
<feature type="active site" description="Charge relay system" evidence="15">
    <location>
        <position position="307"/>
    </location>
</feature>
<dbReference type="EMBL" id="LJZO01000010">
    <property type="protein sequence ID" value="ROV99847.1"/>
    <property type="molecule type" value="Genomic_DNA"/>
</dbReference>
<dbReference type="PROSITE" id="PS00138">
    <property type="entry name" value="SUBTILASE_SER"/>
    <property type="match status" value="1"/>
</dbReference>
<keyword evidence="12" id="KW-0843">Virulence</keyword>
<dbReference type="Proteomes" id="UP000284375">
    <property type="component" value="Unassembled WGS sequence"/>
</dbReference>
<evidence type="ECO:0000256" key="14">
    <source>
        <dbReference type="ARBA" id="ARBA00023180"/>
    </source>
</evidence>
<evidence type="ECO:0000256" key="11">
    <source>
        <dbReference type="ARBA" id="ARBA00022837"/>
    </source>
</evidence>
<dbReference type="InterPro" id="IPR030400">
    <property type="entry name" value="Sedolisin_dom"/>
</dbReference>
<protein>
    <recommendedName>
        <fullName evidence="4">tripeptidyl-peptidase II</fullName>
        <ecNumber evidence="4">3.4.14.10</ecNumber>
    </recommendedName>
</protein>
<proteinExistence type="predicted"/>
<evidence type="ECO:0000256" key="9">
    <source>
        <dbReference type="ARBA" id="ARBA00022801"/>
    </source>
</evidence>
<dbReference type="InterPro" id="IPR015500">
    <property type="entry name" value="Peptidase_S8_subtilisin-rel"/>
</dbReference>
<gene>
    <name evidence="18" type="ORF">VSDG_02996</name>
</gene>
<evidence type="ECO:0000256" key="10">
    <source>
        <dbReference type="ARBA" id="ARBA00022825"/>
    </source>
</evidence>
<dbReference type="GO" id="GO:0004252">
    <property type="term" value="F:serine-type endopeptidase activity"/>
    <property type="evidence" value="ECO:0007669"/>
    <property type="project" value="UniProtKB-UniRule"/>
</dbReference>
<dbReference type="EC" id="3.4.14.10" evidence="4"/>
<evidence type="ECO:0000256" key="6">
    <source>
        <dbReference type="ARBA" id="ARBA00022670"/>
    </source>
</evidence>
<dbReference type="SUPFAM" id="SSF52743">
    <property type="entry name" value="Subtilisin-like"/>
    <property type="match status" value="1"/>
</dbReference>
<keyword evidence="13" id="KW-0865">Zymogen</keyword>
<dbReference type="AlphaFoldDB" id="A0A423W970"/>
<evidence type="ECO:0000256" key="3">
    <source>
        <dbReference type="ARBA" id="ARBA00004239"/>
    </source>
</evidence>
<evidence type="ECO:0000256" key="4">
    <source>
        <dbReference type="ARBA" id="ARBA00012462"/>
    </source>
</evidence>
<dbReference type="GO" id="GO:0008240">
    <property type="term" value="F:tripeptidyl-peptidase activity"/>
    <property type="evidence" value="ECO:0007669"/>
    <property type="project" value="UniProtKB-EC"/>
</dbReference>
<comment type="caution">
    <text evidence="18">The sequence shown here is derived from an EMBL/GenBank/DDBJ whole genome shotgun (WGS) entry which is preliminary data.</text>
</comment>
<evidence type="ECO:0000256" key="13">
    <source>
        <dbReference type="ARBA" id="ARBA00023145"/>
    </source>
</evidence>
<dbReference type="PROSITE" id="PS51695">
    <property type="entry name" value="SEDOLISIN"/>
    <property type="match status" value="1"/>
</dbReference>
<keyword evidence="19" id="KW-1185">Reference proteome</keyword>
<dbReference type="InterPro" id="IPR015366">
    <property type="entry name" value="S53_propep"/>
</dbReference>
<dbReference type="InterPro" id="IPR036852">
    <property type="entry name" value="Peptidase_S8/S53_dom_sf"/>
</dbReference>
<keyword evidence="9 15" id="KW-0378">Hydrolase</keyword>
<reference evidence="18 19" key="1">
    <citation type="submission" date="2015-09" db="EMBL/GenBank/DDBJ databases">
        <title>Host preference determinants of Valsa canker pathogens revealed by comparative genomics.</title>
        <authorList>
            <person name="Yin Z."/>
            <person name="Huang L."/>
        </authorList>
    </citation>
    <scope>NUCLEOTIDE SEQUENCE [LARGE SCALE GENOMIC DNA]</scope>
    <source>
        <strain evidence="18 19">YSFL</strain>
    </source>
</reference>
<feature type="chain" id="PRO_5019176175" description="tripeptidyl-peptidase II" evidence="16">
    <location>
        <begin position="17"/>
        <end position="624"/>
    </location>
</feature>
<evidence type="ECO:0000313" key="19">
    <source>
        <dbReference type="Proteomes" id="UP000284375"/>
    </source>
</evidence>
<keyword evidence="10 15" id="KW-0720">Serine protease</keyword>
<sequence length="624" mass="67177">MFLPLAILATAATVSGRLFHRVPAIPQGWSKVSSALHNDKVTLKIGLKQQHTAALEEAVLAISTPGNPDYGKHLTREELRSYVAPHQQSVDDVTSWLAEHGIAPATVDNDWMTIVTDVKTANEMLDADFSWYQHEEGGIFRLRTLHYSVPDAVADHIDLVQPTTRFGHLGAKRSTIFGVTVLDDDDEVAASFKQADLSNASVDAAPCITTVTPQCLKAQYNISYTPTSQPFYHPYRPGPHRPGLHRHQENLVAFASYLEQYARYSDLERFQGQVFPDAEGQNFSVTLINGGLDDQESGRSSIEANLDLQYILGVSHPIPIREYSTGGQGPLVPTLDNGFPSTNEPYLEFLTYMLNLPDAELPQTLTTSYGEEEQSVPEEYALKVCNMLMQLGGRGVSVLFSSGDTGPGGSCKSNADNTTTTFLPTFPAGCPYVTSVGATTASSPERGVSFSSGGFSIYHPRPAWQDDVVPAYLDSIGSTYKGLFNVYGRAIPDVAAQGQAFHVIDKNRSTLVSGTSASSPVFAGVVALLNAARRSEGLPPLGFLNPWLYSHPEALLDITAGYSSGCRRAGGGLPLSGARWNCTTGWDPVTGLGTPLFDRLLKAATPEYVRGGACPGNADGIACP</sequence>
<keyword evidence="5" id="KW-0964">Secreted</keyword>
<feature type="binding site" evidence="15">
    <location>
        <position position="558"/>
    </location>
    <ligand>
        <name>Ca(2+)</name>
        <dbReference type="ChEBI" id="CHEBI:29108"/>
    </ligand>
</feature>
<dbReference type="PANTHER" id="PTHR14218">
    <property type="entry name" value="PROTEASE S8 TRIPEPTIDYL PEPTIDASE I CLN2"/>
    <property type="match status" value="1"/>
</dbReference>
<feature type="signal peptide" evidence="16">
    <location>
        <begin position="1"/>
        <end position="16"/>
    </location>
</feature>
<feature type="binding site" evidence="15">
    <location>
        <position position="557"/>
    </location>
    <ligand>
        <name>Ca(2+)</name>
        <dbReference type="ChEBI" id="CHEBI:29108"/>
    </ligand>
</feature>
<dbReference type="CDD" id="cd11377">
    <property type="entry name" value="Pro-peptidase_S53"/>
    <property type="match status" value="1"/>
</dbReference>
<evidence type="ECO:0000256" key="1">
    <source>
        <dbReference type="ARBA" id="ARBA00001910"/>
    </source>
</evidence>
<keyword evidence="7 15" id="KW-0479">Metal-binding</keyword>
<dbReference type="Pfam" id="PF09286">
    <property type="entry name" value="Pro-kuma_activ"/>
    <property type="match status" value="1"/>
</dbReference>
<keyword evidence="11 15" id="KW-0106">Calcium</keyword>
<dbReference type="InterPro" id="IPR000209">
    <property type="entry name" value="Peptidase_S8/S53_dom"/>
</dbReference>
<dbReference type="SMART" id="SM00944">
    <property type="entry name" value="Pro-kuma_activ"/>
    <property type="match status" value="1"/>
</dbReference>
<keyword evidence="8 16" id="KW-0732">Signal</keyword>
<dbReference type="GO" id="GO:0006508">
    <property type="term" value="P:proteolysis"/>
    <property type="evidence" value="ECO:0007669"/>
    <property type="project" value="UniProtKB-KW"/>
</dbReference>
<dbReference type="SUPFAM" id="SSF54897">
    <property type="entry name" value="Protease propeptides/inhibitors"/>
    <property type="match status" value="1"/>
</dbReference>
<dbReference type="PRINTS" id="PR00723">
    <property type="entry name" value="SUBTILISIN"/>
</dbReference>
<dbReference type="STRING" id="252740.A0A423W970"/>
<dbReference type="InterPro" id="IPR023828">
    <property type="entry name" value="Peptidase_S8_Ser-AS"/>
</dbReference>
<comment type="function">
    <text evidence="2">Secreted tripeptidyl-peptidase which degrades proteins at acidic pHs and is involved in virulence.</text>
</comment>
<dbReference type="GO" id="GO:0005576">
    <property type="term" value="C:extracellular region"/>
    <property type="evidence" value="ECO:0007669"/>
    <property type="project" value="UniProtKB-SubCell"/>
</dbReference>
<comment type="cofactor">
    <cofactor evidence="15">
        <name>Ca(2+)</name>
        <dbReference type="ChEBI" id="CHEBI:29108"/>
    </cofactor>
    <text evidence="15">Binds 1 Ca(2+) ion per subunit.</text>
</comment>
<feature type="binding site" evidence="15">
    <location>
        <position position="587"/>
    </location>
    <ligand>
        <name>Ca(2+)</name>
        <dbReference type="ChEBI" id="CHEBI:29108"/>
    </ligand>
</feature>
<keyword evidence="6 15" id="KW-0645">Protease</keyword>
<evidence type="ECO:0000256" key="8">
    <source>
        <dbReference type="ARBA" id="ARBA00022729"/>
    </source>
</evidence>
<keyword evidence="14" id="KW-0325">Glycoprotein</keyword>
<dbReference type="OrthoDB" id="409122at2759"/>
<feature type="binding site" evidence="15">
    <location>
        <position position="585"/>
    </location>
    <ligand>
        <name>Ca(2+)</name>
        <dbReference type="ChEBI" id="CHEBI:29108"/>
    </ligand>
</feature>
<dbReference type="InterPro" id="IPR050819">
    <property type="entry name" value="Tripeptidyl-peptidase_I"/>
</dbReference>
<evidence type="ECO:0000313" key="18">
    <source>
        <dbReference type="EMBL" id="ROV99847.1"/>
    </source>
</evidence>
<feature type="active site" description="Charge relay system" evidence="15">
    <location>
        <position position="516"/>
    </location>
</feature>
<dbReference type="CDD" id="cd04056">
    <property type="entry name" value="Peptidases_S53"/>
    <property type="match status" value="1"/>
</dbReference>
<evidence type="ECO:0000256" key="12">
    <source>
        <dbReference type="ARBA" id="ARBA00023026"/>
    </source>
</evidence>
<dbReference type="PANTHER" id="PTHR14218:SF15">
    <property type="entry name" value="TRIPEPTIDYL-PEPTIDASE 1"/>
    <property type="match status" value="1"/>
</dbReference>
<dbReference type="Gene3D" id="3.40.50.200">
    <property type="entry name" value="Peptidase S8/S53 domain"/>
    <property type="match status" value="1"/>
</dbReference>
<accession>A0A423W970</accession>
<evidence type="ECO:0000259" key="17">
    <source>
        <dbReference type="PROSITE" id="PS51695"/>
    </source>
</evidence>
<evidence type="ECO:0000256" key="15">
    <source>
        <dbReference type="PROSITE-ProRule" id="PRU01032"/>
    </source>
</evidence>
<organism evidence="18 19">
    <name type="scientific">Cytospora chrysosperma</name>
    <name type="common">Cytospora canker fungus</name>
    <name type="synonym">Sphaeria chrysosperma</name>
    <dbReference type="NCBI Taxonomy" id="252740"/>
    <lineage>
        <taxon>Eukaryota</taxon>
        <taxon>Fungi</taxon>
        <taxon>Dikarya</taxon>
        <taxon>Ascomycota</taxon>
        <taxon>Pezizomycotina</taxon>
        <taxon>Sordariomycetes</taxon>
        <taxon>Sordariomycetidae</taxon>
        <taxon>Diaporthales</taxon>
        <taxon>Cytosporaceae</taxon>
        <taxon>Cytospora</taxon>
    </lineage>
</organism>
<evidence type="ECO:0000256" key="2">
    <source>
        <dbReference type="ARBA" id="ARBA00002451"/>
    </source>
</evidence>
<evidence type="ECO:0000256" key="5">
    <source>
        <dbReference type="ARBA" id="ARBA00022525"/>
    </source>
</evidence>